<dbReference type="Proteomes" id="UP001218071">
    <property type="component" value="Chromosome"/>
</dbReference>
<evidence type="ECO:0000256" key="2">
    <source>
        <dbReference type="SAM" id="Phobius"/>
    </source>
</evidence>
<dbReference type="RefSeq" id="WP_198132988.1">
    <property type="nucleotide sequence ID" value="NZ_CBYN010000046.1"/>
</dbReference>
<reference evidence="4 5" key="1">
    <citation type="submission" date="2020-10" db="EMBL/GenBank/DDBJ databases">
        <title>Complete genome sequence of Corynebacterium jeddahense DSM 45997, type strain of Corynebacterium jeddahense.</title>
        <authorList>
            <person name="Busche T."/>
            <person name="Kalinowski J."/>
            <person name="Ruckert C."/>
        </authorList>
    </citation>
    <scope>NUCLEOTIDE SEQUENCE [LARGE SCALE GENOMIC DNA]</scope>
    <source>
        <strain evidence="4 5">DSM 45997</strain>
    </source>
</reference>
<feature type="chain" id="PRO_5045347447" evidence="3">
    <location>
        <begin position="39"/>
        <end position="350"/>
    </location>
</feature>
<evidence type="ECO:0000256" key="3">
    <source>
        <dbReference type="SAM" id="SignalP"/>
    </source>
</evidence>
<dbReference type="EMBL" id="CP063194">
    <property type="protein sequence ID" value="WCZ38860.1"/>
    <property type="molecule type" value="Genomic_DNA"/>
</dbReference>
<feature type="compositionally biased region" description="Gly residues" evidence="1">
    <location>
        <begin position="127"/>
        <end position="136"/>
    </location>
</feature>
<keyword evidence="2" id="KW-1133">Transmembrane helix</keyword>
<accession>A0ABY7UJE5</accession>
<dbReference type="PROSITE" id="PS51318">
    <property type="entry name" value="TAT"/>
    <property type="match status" value="1"/>
</dbReference>
<proteinExistence type="predicted"/>
<feature type="transmembrane region" description="Helical" evidence="2">
    <location>
        <begin position="320"/>
        <end position="341"/>
    </location>
</feature>
<feature type="signal peptide" evidence="3">
    <location>
        <begin position="1"/>
        <end position="38"/>
    </location>
</feature>
<feature type="region of interest" description="Disordered" evidence="1">
    <location>
        <begin position="127"/>
        <end position="175"/>
    </location>
</feature>
<gene>
    <name evidence="4" type="ORF">CJEDD_06285</name>
</gene>
<evidence type="ECO:0000313" key="4">
    <source>
        <dbReference type="EMBL" id="WCZ38860.1"/>
    </source>
</evidence>
<sequence length="350" mass="35248">MAFARRNHTARRAPGLAVAAAAAAVALAAAGGAPAAQAQLPGGLNPEAVQSMIPSEISVPAGESTTVDVGVPVDVNYAADGWVVSSSGTSVTVTAPDRPGASAAVPASAGGFSTTVNLVAVGAEGTKGAGGAGAKGGAQDAGTQEKSAPDTGTQGSEAGSGAGSGAGTGAGSGAVAVEHPERRQAEHVDTTSAKRLYFDGEIRGNEIVVKVPWSKAKDLMQYANYDKEHATLRYLDVNGNVIEGVKRDIDIAGRTLTLTYPEGETPDNPFIMEVVRDGNAEFIATITATNAPVEQAAADSDYAPRQGERVDAGGSSSRNIVPLMVAGVALLAALALLIALLRRRRRGQVA</sequence>
<feature type="compositionally biased region" description="Gly residues" evidence="1">
    <location>
        <begin position="158"/>
        <end position="172"/>
    </location>
</feature>
<keyword evidence="5" id="KW-1185">Reference proteome</keyword>
<keyword evidence="2" id="KW-0472">Membrane</keyword>
<organism evidence="4 5">
    <name type="scientific">Corynebacterium jeddahense</name>
    <dbReference type="NCBI Taxonomy" id="1414719"/>
    <lineage>
        <taxon>Bacteria</taxon>
        <taxon>Bacillati</taxon>
        <taxon>Actinomycetota</taxon>
        <taxon>Actinomycetes</taxon>
        <taxon>Mycobacteriales</taxon>
        <taxon>Corynebacteriaceae</taxon>
        <taxon>Corynebacterium</taxon>
    </lineage>
</organism>
<dbReference type="InterPro" id="IPR006311">
    <property type="entry name" value="TAT_signal"/>
</dbReference>
<evidence type="ECO:0000256" key="1">
    <source>
        <dbReference type="SAM" id="MobiDB-lite"/>
    </source>
</evidence>
<name>A0ABY7UJE5_9CORY</name>
<keyword evidence="3" id="KW-0732">Signal</keyword>
<evidence type="ECO:0000313" key="5">
    <source>
        <dbReference type="Proteomes" id="UP001218071"/>
    </source>
</evidence>
<keyword evidence="2" id="KW-0812">Transmembrane</keyword>
<protein>
    <submittedName>
        <fullName evidence="4">Uncharacterized protein</fullName>
    </submittedName>
</protein>